<accession>A0A2J6TIW3</accession>
<dbReference type="STRING" id="1095630.A0A2J6TIW3"/>
<reference evidence="8 9" key="1">
    <citation type="submission" date="2016-04" db="EMBL/GenBank/DDBJ databases">
        <title>A degradative enzymes factory behind the ericoid mycorrhizal symbiosis.</title>
        <authorList>
            <consortium name="DOE Joint Genome Institute"/>
            <person name="Martino E."/>
            <person name="Morin E."/>
            <person name="Grelet G."/>
            <person name="Kuo A."/>
            <person name="Kohler A."/>
            <person name="Daghino S."/>
            <person name="Barry K."/>
            <person name="Choi C."/>
            <person name="Cichocki N."/>
            <person name="Clum A."/>
            <person name="Copeland A."/>
            <person name="Hainaut M."/>
            <person name="Haridas S."/>
            <person name="Labutti K."/>
            <person name="Lindquist E."/>
            <person name="Lipzen A."/>
            <person name="Khouja H.-R."/>
            <person name="Murat C."/>
            <person name="Ohm R."/>
            <person name="Olson A."/>
            <person name="Spatafora J."/>
            <person name="Veneault-Fourrey C."/>
            <person name="Henrissat B."/>
            <person name="Grigoriev I."/>
            <person name="Martin F."/>
            <person name="Perotto S."/>
        </authorList>
    </citation>
    <scope>NUCLEOTIDE SEQUENCE [LARGE SCALE GENOMIC DNA]</scope>
    <source>
        <strain evidence="8 9">E</strain>
    </source>
</reference>
<dbReference type="PANTHER" id="PTHR23502">
    <property type="entry name" value="MAJOR FACILITATOR SUPERFAMILY"/>
    <property type="match status" value="1"/>
</dbReference>
<comment type="subcellular location">
    <subcellularLocation>
        <location evidence="1">Membrane</location>
        <topology evidence="1">Multi-pass membrane protein</topology>
    </subcellularLocation>
</comment>
<evidence type="ECO:0000313" key="8">
    <source>
        <dbReference type="EMBL" id="PMD62945.1"/>
    </source>
</evidence>
<feature type="transmembrane region" description="Helical" evidence="6">
    <location>
        <begin position="191"/>
        <end position="210"/>
    </location>
</feature>
<feature type="domain" description="Major facilitator superfamily (MFS) profile" evidence="7">
    <location>
        <begin position="152"/>
        <end position="584"/>
    </location>
</feature>
<name>A0A2J6TIW3_9HELO</name>
<evidence type="ECO:0000256" key="5">
    <source>
        <dbReference type="SAM" id="MobiDB-lite"/>
    </source>
</evidence>
<dbReference type="GeneID" id="36584896"/>
<feature type="transmembrane region" description="Helical" evidence="6">
    <location>
        <begin position="217"/>
        <end position="238"/>
    </location>
</feature>
<dbReference type="AlphaFoldDB" id="A0A2J6TIW3"/>
<dbReference type="PROSITE" id="PS50850">
    <property type="entry name" value="MFS"/>
    <property type="match status" value="1"/>
</dbReference>
<dbReference type="FunFam" id="1.20.1250.20:FF:000011">
    <property type="entry name" value="MFS multidrug transporter, putative"/>
    <property type="match status" value="1"/>
</dbReference>
<feature type="compositionally biased region" description="Basic and acidic residues" evidence="5">
    <location>
        <begin position="95"/>
        <end position="110"/>
    </location>
</feature>
<keyword evidence="9" id="KW-1185">Reference proteome</keyword>
<feature type="compositionally biased region" description="Basic and acidic residues" evidence="5">
    <location>
        <begin position="1"/>
        <end position="11"/>
    </location>
</feature>
<evidence type="ECO:0000256" key="2">
    <source>
        <dbReference type="ARBA" id="ARBA00022692"/>
    </source>
</evidence>
<feature type="transmembrane region" description="Helical" evidence="6">
    <location>
        <begin position="489"/>
        <end position="510"/>
    </location>
</feature>
<feature type="region of interest" description="Disordered" evidence="5">
    <location>
        <begin position="1"/>
        <end position="110"/>
    </location>
</feature>
<dbReference type="PANTHER" id="PTHR23502:SF60">
    <property type="entry name" value="MAJOR FACILITATOR SUPERFAMILY (MFS) PROFILE DOMAIN-CONTAINING PROTEIN-RELATED"/>
    <property type="match status" value="1"/>
</dbReference>
<sequence>MANLEKEERPPRRNTSGAASRRSGASRPSSPAPLTRYVSGNYIDDQAQYHGHRYHGEKEKENEETVNLEDGSVQTEDSEDTKEVPEGSRESIVPEVRDGIEDQRDVEAGPKLEKLKSEKSRRSIRDPNLVTWDGPDDKSNPKNWSTSRKWAATLVVSSFTFISPVSSSMVAPALTAIAREFNITNKVEQSLTLSIFVLAYAIGPLFLGPLSEMYGRVIILQTSNLLYLFFNLGCGLAQTKGQMIAFRFLSGLGGSAPLALGGGVLSDLFNAEERGKAISIYSLAPLLGPAVGPIAGGFITENTTWRWVFYSTTIADALIQLFGLFFLQETYPPVLLHRKKKVMIKETGNEALHTEFDHPERTVAKTLRISLIRPFKLLGTQVIVQVLAIYMAYLYGLMYLVLSTFPGLWENSYHESVGIGGLNYISLGVGFFLGTQVCAPCQDMIYRSLKKKNGGVGKPEFRVPLMIPGALLVPIGLFIYGWTSQYHTHWIFPNIGAAIFAAGVIIGFQCTQTYIVDSYTRYAASAVGAATVLRSLAGFGFPLFAPYMYAALDYGWGNSLLAFIAIGLGWPAPILLWKFGEKLRKRSTFAAG</sequence>
<dbReference type="GO" id="GO:0022857">
    <property type="term" value="F:transmembrane transporter activity"/>
    <property type="evidence" value="ECO:0007669"/>
    <property type="project" value="InterPro"/>
</dbReference>
<dbReference type="InterPro" id="IPR036259">
    <property type="entry name" value="MFS_trans_sf"/>
</dbReference>
<dbReference type="GO" id="GO:0016020">
    <property type="term" value="C:membrane"/>
    <property type="evidence" value="ECO:0007669"/>
    <property type="project" value="UniProtKB-SubCell"/>
</dbReference>
<dbReference type="InterPro" id="IPR020846">
    <property type="entry name" value="MFS_dom"/>
</dbReference>
<keyword evidence="4 6" id="KW-0472">Membrane</keyword>
<evidence type="ECO:0000256" key="4">
    <source>
        <dbReference type="ARBA" id="ARBA00023136"/>
    </source>
</evidence>
<feature type="transmembrane region" description="Helical" evidence="6">
    <location>
        <begin position="278"/>
        <end position="299"/>
    </location>
</feature>
<organism evidence="8 9">
    <name type="scientific">Hyaloscypha bicolor E</name>
    <dbReference type="NCBI Taxonomy" id="1095630"/>
    <lineage>
        <taxon>Eukaryota</taxon>
        <taxon>Fungi</taxon>
        <taxon>Dikarya</taxon>
        <taxon>Ascomycota</taxon>
        <taxon>Pezizomycotina</taxon>
        <taxon>Leotiomycetes</taxon>
        <taxon>Helotiales</taxon>
        <taxon>Hyaloscyphaceae</taxon>
        <taxon>Hyaloscypha</taxon>
        <taxon>Hyaloscypha bicolor</taxon>
    </lineage>
</organism>
<feature type="transmembrane region" description="Helical" evidence="6">
    <location>
        <begin position="305"/>
        <end position="327"/>
    </location>
</feature>
<evidence type="ECO:0000256" key="1">
    <source>
        <dbReference type="ARBA" id="ARBA00004141"/>
    </source>
</evidence>
<feature type="transmembrane region" description="Helical" evidence="6">
    <location>
        <begin position="244"/>
        <end position="266"/>
    </location>
</feature>
<evidence type="ECO:0000256" key="6">
    <source>
        <dbReference type="SAM" id="Phobius"/>
    </source>
</evidence>
<feature type="transmembrane region" description="Helical" evidence="6">
    <location>
        <begin position="522"/>
        <end position="544"/>
    </location>
</feature>
<dbReference type="Pfam" id="PF07690">
    <property type="entry name" value="MFS_1"/>
    <property type="match status" value="1"/>
</dbReference>
<feature type="compositionally biased region" description="Basic and acidic residues" evidence="5">
    <location>
        <begin position="54"/>
        <end position="63"/>
    </location>
</feature>
<evidence type="ECO:0000259" key="7">
    <source>
        <dbReference type="PROSITE" id="PS50850"/>
    </source>
</evidence>
<feature type="transmembrane region" description="Helical" evidence="6">
    <location>
        <begin position="463"/>
        <end position="483"/>
    </location>
</feature>
<keyword evidence="2 6" id="KW-0812">Transmembrane</keyword>
<keyword evidence="3 6" id="KW-1133">Transmembrane helix</keyword>
<dbReference type="CDD" id="cd17323">
    <property type="entry name" value="MFS_Tpo1_MDR_like"/>
    <property type="match status" value="1"/>
</dbReference>
<dbReference type="Gene3D" id="1.20.1250.20">
    <property type="entry name" value="MFS general substrate transporter like domains"/>
    <property type="match status" value="1"/>
</dbReference>
<feature type="transmembrane region" description="Helical" evidence="6">
    <location>
        <begin position="150"/>
        <end position="171"/>
    </location>
</feature>
<protein>
    <submittedName>
        <fullName evidence="8">MFS multidrug transporter-like protein</fullName>
    </submittedName>
</protein>
<feature type="transmembrane region" description="Helical" evidence="6">
    <location>
        <begin position="556"/>
        <end position="577"/>
    </location>
</feature>
<dbReference type="SUPFAM" id="SSF103473">
    <property type="entry name" value="MFS general substrate transporter"/>
    <property type="match status" value="1"/>
</dbReference>
<gene>
    <name evidence="8" type="ORF">K444DRAFT_558319</name>
</gene>
<dbReference type="Proteomes" id="UP000235371">
    <property type="component" value="Unassembled WGS sequence"/>
</dbReference>
<proteinExistence type="predicted"/>
<dbReference type="OrthoDB" id="6770063at2759"/>
<feature type="compositionally biased region" description="Low complexity" evidence="5">
    <location>
        <begin position="16"/>
        <end position="33"/>
    </location>
</feature>
<feature type="transmembrane region" description="Helical" evidence="6">
    <location>
        <begin position="422"/>
        <end position="442"/>
    </location>
</feature>
<dbReference type="InterPro" id="IPR011701">
    <property type="entry name" value="MFS"/>
</dbReference>
<evidence type="ECO:0000313" key="9">
    <source>
        <dbReference type="Proteomes" id="UP000235371"/>
    </source>
</evidence>
<dbReference type="InParanoid" id="A0A2J6TIW3"/>
<feature type="transmembrane region" description="Helical" evidence="6">
    <location>
        <begin position="377"/>
        <end position="402"/>
    </location>
</feature>
<dbReference type="EMBL" id="KZ613783">
    <property type="protein sequence ID" value="PMD62945.1"/>
    <property type="molecule type" value="Genomic_DNA"/>
</dbReference>
<dbReference type="RefSeq" id="XP_024739849.1">
    <property type="nucleotide sequence ID" value="XM_024876817.1"/>
</dbReference>
<evidence type="ECO:0000256" key="3">
    <source>
        <dbReference type="ARBA" id="ARBA00022989"/>
    </source>
</evidence>